<dbReference type="OrthoDB" id="10251809at2759"/>
<proteinExistence type="predicted"/>
<gene>
    <name evidence="2" type="ORF">BSAL_47215</name>
</gene>
<feature type="region of interest" description="Disordered" evidence="1">
    <location>
        <begin position="99"/>
        <end position="121"/>
    </location>
</feature>
<dbReference type="SUPFAM" id="SSF50965">
    <property type="entry name" value="Galactose oxidase, central domain"/>
    <property type="match status" value="1"/>
</dbReference>
<dbReference type="Proteomes" id="UP000051952">
    <property type="component" value="Unassembled WGS sequence"/>
</dbReference>
<dbReference type="InterPro" id="IPR015915">
    <property type="entry name" value="Kelch-typ_b-propeller"/>
</dbReference>
<dbReference type="AlphaFoldDB" id="A0A0S4JUJ8"/>
<organism evidence="2 3">
    <name type="scientific">Bodo saltans</name>
    <name type="common">Flagellated protozoan</name>
    <dbReference type="NCBI Taxonomy" id="75058"/>
    <lineage>
        <taxon>Eukaryota</taxon>
        <taxon>Discoba</taxon>
        <taxon>Euglenozoa</taxon>
        <taxon>Kinetoplastea</taxon>
        <taxon>Metakinetoplastina</taxon>
        <taxon>Eubodonida</taxon>
        <taxon>Bodonidae</taxon>
        <taxon>Bodo</taxon>
    </lineage>
</organism>
<evidence type="ECO:0000313" key="3">
    <source>
        <dbReference type="Proteomes" id="UP000051952"/>
    </source>
</evidence>
<name>A0A0S4JUJ8_BODSA</name>
<keyword evidence="3" id="KW-1185">Reference proteome</keyword>
<evidence type="ECO:0000256" key="1">
    <source>
        <dbReference type="SAM" id="MobiDB-lite"/>
    </source>
</evidence>
<dbReference type="InterPro" id="IPR011043">
    <property type="entry name" value="Gal_Oxase/kelch_b-propeller"/>
</dbReference>
<dbReference type="PANTHER" id="PTHR23244">
    <property type="entry name" value="KELCH REPEAT DOMAIN"/>
    <property type="match status" value="1"/>
</dbReference>
<dbReference type="EMBL" id="CYKH01002227">
    <property type="protein sequence ID" value="CUG94244.1"/>
    <property type="molecule type" value="Genomic_DNA"/>
</dbReference>
<reference evidence="3" key="1">
    <citation type="submission" date="2015-09" db="EMBL/GenBank/DDBJ databases">
        <authorList>
            <consortium name="Pathogen Informatics"/>
        </authorList>
    </citation>
    <scope>NUCLEOTIDE SEQUENCE [LARGE SCALE GENOMIC DNA]</scope>
    <source>
        <strain evidence="3">Lake Konstanz</strain>
    </source>
</reference>
<dbReference type="PANTHER" id="PTHR23244:SF471">
    <property type="entry name" value="GUANINE NUCLEOTIDE-BINDING PROTEIN SUBUNIT BETA 1-RELATED"/>
    <property type="match status" value="1"/>
</dbReference>
<evidence type="ECO:0000313" key="2">
    <source>
        <dbReference type="EMBL" id="CUG94244.1"/>
    </source>
</evidence>
<dbReference type="VEuPathDB" id="TriTrypDB:BSAL_47215"/>
<protein>
    <submittedName>
        <fullName evidence="2">Uncharacterized protein</fullName>
    </submittedName>
</protein>
<accession>A0A0S4JUJ8</accession>
<feature type="compositionally biased region" description="Low complexity" evidence="1">
    <location>
        <begin position="99"/>
        <end position="111"/>
    </location>
</feature>
<sequence>MFTWSERQLCALRPMSKGGHAIQALRLRPSSPDHTIIMFGGSDAYGVSYNDVIAVEPPPVDATTTTSDASSWRCTELQPTNSGIISQRMGHSSVKVPTSLVLTPPTSLPPSAQTDDVEGPSESDWSVESMVVFGGYQAVPDMIVHDDLYAIAVRSRWSEVIGTWKAPPLLRVERVQTIGAVSPSARHSHASCTNTAGTSMFVMGGSGTEGGVLRDCFEFSFVHKLWQEITLPGLGIPREMVSAVCFGKRKYADTATTSSTSHIAVYGGRDVLGQLSSDVTLLHHYNNNDAASATAVSLDVVPQDISQGAPLCCHTTLQLAPWVALTVGGLSSMGPPPFDTLMVANEEGTTARCVPIPRSIRNSSSGEITPAPAGLFGFGHSSCSWQPSSGGPSRYVVVSGLTPDAASGTLEVFELLFQR</sequence>
<dbReference type="Gene3D" id="2.120.10.80">
    <property type="entry name" value="Kelch-type beta propeller"/>
    <property type="match status" value="1"/>
</dbReference>